<evidence type="ECO:0000256" key="6">
    <source>
        <dbReference type="SAM" id="MobiDB-lite"/>
    </source>
</evidence>
<dbReference type="InterPro" id="IPR052035">
    <property type="entry name" value="ZnF_BED_domain_contain"/>
</dbReference>
<evidence type="ECO:0000313" key="9">
    <source>
        <dbReference type="EMBL" id="KAK3916153.1"/>
    </source>
</evidence>
<gene>
    <name evidence="9" type="ORF">KUF71_000793</name>
</gene>
<comment type="caution">
    <text evidence="9">The sequence shown here is derived from an EMBL/GenBank/DDBJ whole genome shotgun (WGS) entry which is preliminary data.</text>
</comment>
<keyword evidence="2" id="KW-0479">Metal-binding</keyword>
<evidence type="ECO:0000259" key="7">
    <source>
        <dbReference type="Pfam" id="PF04937"/>
    </source>
</evidence>
<evidence type="ECO:0000313" key="10">
    <source>
        <dbReference type="Proteomes" id="UP001219518"/>
    </source>
</evidence>
<dbReference type="InterPro" id="IPR008906">
    <property type="entry name" value="HATC_C_dom"/>
</dbReference>
<feature type="compositionally biased region" description="Polar residues" evidence="6">
    <location>
        <begin position="44"/>
        <end position="57"/>
    </location>
</feature>
<accession>A0AAE1H7N4</accession>
<dbReference type="InterPro" id="IPR012337">
    <property type="entry name" value="RNaseH-like_sf"/>
</dbReference>
<dbReference type="GO" id="GO:0008270">
    <property type="term" value="F:zinc ion binding"/>
    <property type="evidence" value="ECO:0007669"/>
    <property type="project" value="UniProtKB-KW"/>
</dbReference>
<name>A0AAE1H7N4_9NEOP</name>
<evidence type="ECO:0000256" key="3">
    <source>
        <dbReference type="ARBA" id="ARBA00022771"/>
    </source>
</evidence>
<dbReference type="Proteomes" id="UP001219518">
    <property type="component" value="Unassembled WGS sequence"/>
</dbReference>
<evidence type="ECO:0000256" key="4">
    <source>
        <dbReference type="ARBA" id="ARBA00022833"/>
    </source>
</evidence>
<evidence type="ECO:0000259" key="8">
    <source>
        <dbReference type="Pfam" id="PF05699"/>
    </source>
</evidence>
<evidence type="ECO:0000256" key="2">
    <source>
        <dbReference type="ARBA" id="ARBA00022723"/>
    </source>
</evidence>
<dbReference type="InterPro" id="IPR007021">
    <property type="entry name" value="DUF659"/>
</dbReference>
<reference evidence="9" key="1">
    <citation type="submission" date="2021-07" db="EMBL/GenBank/DDBJ databases">
        <authorList>
            <person name="Catto M.A."/>
            <person name="Jacobson A."/>
            <person name="Kennedy G."/>
            <person name="Labadie P."/>
            <person name="Hunt B.G."/>
            <person name="Srinivasan R."/>
        </authorList>
    </citation>
    <scope>NUCLEOTIDE SEQUENCE</scope>
    <source>
        <strain evidence="9">PL_HMW_Pooled</strain>
        <tissue evidence="9">Head</tissue>
    </source>
</reference>
<sequence>MLQDKRPLRAGEQAGAVTLSAWQERGQGGLSMKGGGDEGAGGRDTTQATNVLINFSESGRSGSSRGARSASPCPSTASTSSLQSAGAAAVVRVGVKRKSMDRFVDIMAPDENARLDAAFARAVYATGLPLSTFEKSPWTEFFSALRPSYKVPTLYFLSGPLLDAEYAKCTAINKEKLEMASALGIMTDCFTNIRTESVLDVIVTTPTPILYKQVSRGTVRETGEYVADILISVTREVGPEKFVILVTDNTSNMREAWLLVTEEFPHITAFGCAAHCWNLLFGDIIQAISAVFRNYDKARKVVRYVKKSTNNKAARQETVLHEDLVVDATLRRQVLEDEFWNRAKSINDLLVPIHAAITLIKGSKALLSDVYFLHRKIEDCVTSNLGSLPITAQEKEHIMTLLAERKDFTIKAIHLAAYMLDPRFKGRSPVAWDWTRGKLLRILATSVVIKDFSQKKSVMDSAERLHPSVWWKGVCSTQPLAKLASNLLSMPPSAADVERRWSDHGYIHNKSRNRLINDI</sequence>
<feature type="compositionally biased region" description="Gly residues" evidence="6">
    <location>
        <begin position="26"/>
        <end position="39"/>
    </location>
</feature>
<dbReference type="GO" id="GO:0005634">
    <property type="term" value="C:nucleus"/>
    <property type="evidence" value="ECO:0007669"/>
    <property type="project" value="UniProtKB-SubCell"/>
</dbReference>
<keyword evidence="3" id="KW-0863">Zinc-finger</keyword>
<dbReference type="AlphaFoldDB" id="A0AAE1H7N4"/>
<feature type="compositionally biased region" description="Low complexity" evidence="6">
    <location>
        <begin position="58"/>
        <end position="80"/>
    </location>
</feature>
<reference evidence="9" key="2">
    <citation type="journal article" date="2023" name="BMC Genomics">
        <title>Pest status, molecular evolution, and epigenetic factors derived from the genome assembly of Frankliniella fusca, a thysanopteran phytovirus vector.</title>
        <authorList>
            <person name="Catto M.A."/>
            <person name="Labadie P.E."/>
            <person name="Jacobson A.L."/>
            <person name="Kennedy G.G."/>
            <person name="Srinivasan R."/>
            <person name="Hunt B.G."/>
        </authorList>
    </citation>
    <scope>NUCLEOTIDE SEQUENCE</scope>
    <source>
        <strain evidence="9">PL_HMW_Pooled</strain>
    </source>
</reference>
<dbReference type="GO" id="GO:0046983">
    <property type="term" value="F:protein dimerization activity"/>
    <property type="evidence" value="ECO:0007669"/>
    <property type="project" value="InterPro"/>
</dbReference>
<dbReference type="Pfam" id="PF04937">
    <property type="entry name" value="DUF659"/>
    <property type="match status" value="1"/>
</dbReference>
<protein>
    <submittedName>
        <fullName evidence="9">Tetraacyldisaccharide 4'-kinase</fullName>
    </submittedName>
</protein>
<feature type="region of interest" description="Disordered" evidence="6">
    <location>
        <begin position="1"/>
        <end position="80"/>
    </location>
</feature>
<dbReference type="EMBL" id="JAHWGI010000493">
    <property type="protein sequence ID" value="KAK3916153.1"/>
    <property type="molecule type" value="Genomic_DNA"/>
</dbReference>
<dbReference type="PANTHER" id="PTHR46481:SF10">
    <property type="entry name" value="ZINC FINGER BED DOMAIN-CONTAINING PROTEIN 39"/>
    <property type="match status" value="1"/>
</dbReference>
<feature type="domain" description="HAT C-terminal dimerisation" evidence="8">
    <location>
        <begin position="453"/>
        <end position="515"/>
    </location>
</feature>
<proteinExistence type="predicted"/>
<comment type="subcellular location">
    <subcellularLocation>
        <location evidence="1">Nucleus</location>
    </subcellularLocation>
</comment>
<dbReference type="SUPFAM" id="SSF53098">
    <property type="entry name" value="Ribonuclease H-like"/>
    <property type="match status" value="1"/>
</dbReference>
<dbReference type="PANTHER" id="PTHR46481">
    <property type="entry name" value="ZINC FINGER BED DOMAIN-CONTAINING PROTEIN 4"/>
    <property type="match status" value="1"/>
</dbReference>
<keyword evidence="4" id="KW-0862">Zinc</keyword>
<feature type="domain" description="DUF659" evidence="7">
    <location>
        <begin position="153"/>
        <end position="300"/>
    </location>
</feature>
<evidence type="ECO:0000256" key="1">
    <source>
        <dbReference type="ARBA" id="ARBA00004123"/>
    </source>
</evidence>
<keyword evidence="5" id="KW-0539">Nucleus</keyword>
<dbReference type="Pfam" id="PF05699">
    <property type="entry name" value="Dimer_Tnp_hAT"/>
    <property type="match status" value="1"/>
</dbReference>
<organism evidence="9 10">
    <name type="scientific">Frankliniella fusca</name>
    <dbReference type="NCBI Taxonomy" id="407009"/>
    <lineage>
        <taxon>Eukaryota</taxon>
        <taxon>Metazoa</taxon>
        <taxon>Ecdysozoa</taxon>
        <taxon>Arthropoda</taxon>
        <taxon>Hexapoda</taxon>
        <taxon>Insecta</taxon>
        <taxon>Pterygota</taxon>
        <taxon>Neoptera</taxon>
        <taxon>Paraneoptera</taxon>
        <taxon>Thysanoptera</taxon>
        <taxon>Terebrantia</taxon>
        <taxon>Thripoidea</taxon>
        <taxon>Thripidae</taxon>
        <taxon>Frankliniella</taxon>
    </lineage>
</organism>
<keyword evidence="10" id="KW-1185">Reference proteome</keyword>
<evidence type="ECO:0000256" key="5">
    <source>
        <dbReference type="ARBA" id="ARBA00023242"/>
    </source>
</evidence>